<evidence type="ECO:0000256" key="6">
    <source>
        <dbReference type="SAM" id="Phobius"/>
    </source>
</evidence>
<keyword evidence="5 6" id="KW-0472">Membrane</keyword>
<dbReference type="RefSeq" id="WP_076128872.1">
    <property type="nucleotide sequence ID" value="NZ_DALZAY010000021.1"/>
</dbReference>
<evidence type="ECO:0000313" key="7">
    <source>
        <dbReference type="EMBL" id="OMD34092.1"/>
    </source>
</evidence>
<evidence type="ECO:0000256" key="1">
    <source>
        <dbReference type="ARBA" id="ARBA00004651"/>
    </source>
</evidence>
<evidence type="ECO:0000256" key="4">
    <source>
        <dbReference type="ARBA" id="ARBA00022989"/>
    </source>
</evidence>
<dbReference type="Pfam" id="PF03606">
    <property type="entry name" value="DcuC"/>
    <property type="match status" value="1"/>
</dbReference>
<protein>
    <submittedName>
        <fullName evidence="7">Uncharacterized protein</fullName>
    </submittedName>
</protein>
<evidence type="ECO:0000256" key="2">
    <source>
        <dbReference type="ARBA" id="ARBA00022475"/>
    </source>
</evidence>
<keyword evidence="2" id="KW-1003">Cell membrane</keyword>
<organism evidence="7 8">
    <name type="scientific">Paenibacillus odorifer</name>
    <dbReference type="NCBI Taxonomy" id="189426"/>
    <lineage>
        <taxon>Bacteria</taxon>
        <taxon>Bacillati</taxon>
        <taxon>Bacillota</taxon>
        <taxon>Bacilli</taxon>
        <taxon>Bacillales</taxon>
        <taxon>Paenibacillaceae</taxon>
        <taxon>Paenibacillus</taxon>
    </lineage>
</organism>
<dbReference type="InterPro" id="IPR018385">
    <property type="entry name" value="C4_dicarb_anaerob_car-like"/>
</dbReference>
<evidence type="ECO:0000256" key="5">
    <source>
        <dbReference type="ARBA" id="ARBA00023136"/>
    </source>
</evidence>
<comment type="caution">
    <text evidence="7">The sequence shown here is derived from an EMBL/GenBank/DDBJ whole genome shotgun (WGS) entry which is preliminary data.</text>
</comment>
<feature type="transmembrane region" description="Helical" evidence="6">
    <location>
        <begin position="16"/>
        <end position="37"/>
    </location>
</feature>
<keyword evidence="8" id="KW-1185">Reference proteome</keyword>
<accession>A0ABX3GPS4</accession>
<keyword evidence="4 6" id="KW-1133">Transmembrane helix</keyword>
<sequence>MRQGFAQIASAPLEGIINAADVVAFVLIVGGAFRIILQTGAIDRALMALAGRLKSDSDSHGDFQRYSKMIF</sequence>
<evidence type="ECO:0000313" key="8">
    <source>
        <dbReference type="Proteomes" id="UP000187158"/>
    </source>
</evidence>
<name>A0ABX3GPS4_9BACL</name>
<dbReference type="Proteomes" id="UP000187158">
    <property type="component" value="Unassembled WGS sequence"/>
</dbReference>
<reference evidence="7 8" key="1">
    <citation type="submission" date="2016-11" db="EMBL/GenBank/DDBJ databases">
        <title>Paenibacillus species isolates.</title>
        <authorList>
            <person name="Beno S.M."/>
        </authorList>
    </citation>
    <scope>NUCLEOTIDE SEQUENCE [LARGE SCALE GENOMIC DNA]</scope>
    <source>
        <strain evidence="7 8">FSL H7-0433</strain>
    </source>
</reference>
<gene>
    <name evidence="7" type="ORF">BSO21_12850</name>
</gene>
<evidence type="ECO:0000256" key="3">
    <source>
        <dbReference type="ARBA" id="ARBA00022692"/>
    </source>
</evidence>
<comment type="subcellular location">
    <subcellularLocation>
        <location evidence="1">Cell membrane</location>
        <topology evidence="1">Multi-pass membrane protein</topology>
    </subcellularLocation>
</comment>
<keyword evidence="3 6" id="KW-0812">Transmembrane</keyword>
<dbReference type="EMBL" id="MPVP01000066">
    <property type="protein sequence ID" value="OMD34092.1"/>
    <property type="molecule type" value="Genomic_DNA"/>
</dbReference>
<proteinExistence type="predicted"/>